<feature type="DNA-binding region" description="OmpR/PhoB-type" evidence="7">
    <location>
        <begin position="126"/>
        <end position="224"/>
    </location>
</feature>
<dbReference type="SUPFAM" id="SSF52172">
    <property type="entry name" value="CheY-like"/>
    <property type="match status" value="1"/>
</dbReference>
<dbReference type="PANTHER" id="PTHR48111:SF22">
    <property type="entry name" value="REGULATOR OF RPOS"/>
    <property type="match status" value="1"/>
</dbReference>
<dbReference type="FunFam" id="1.10.10.10:FF:000005">
    <property type="entry name" value="Two-component system response regulator"/>
    <property type="match status" value="1"/>
</dbReference>
<dbReference type="GO" id="GO:0032993">
    <property type="term" value="C:protein-DNA complex"/>
    <property type="evidence" value="ECO:0007669"/>
    <property type="project" value="TreeGrafter"/>
</dbReference>
<feature type="domain" description="Response regulatory" evidence="8">
    <location>
        <begin position="3"/>
        <end position="116"/>
    </location>
</feature>
<dbReference type="PROSITE" id="PS50110">
    <property type="entry name" value="RESPONSE_REGULATORY"/>
    <property type="match status" value="1"/>
</dbReference>
<dbReference type="PANTHER" id="PTHR48111">
    <property type="entry name" value="REGULATOR OF RPOS"/>
    <property type="match status" value="1"/>
</dbReference>
<evidence type="ECO:0000256" key="5">
    <source>
        <dbReference type="ARBA" id="ARBA00023163"/>
    </source>
</evidence>
<dbReference type="GO" id="GO:0006355">
    <property type="term" value="P:regulation of DNA-templated transcription"/>
    <property type="evidence" value="ECO:0007669"/>
    <property type="project" value="InterPro"/>
</dbReference>
<sequence length="224" mass="25959">MKKVLIIEDEVNLSNFIRLELEYEKHEVLVAFDGRDGLAKALNEKIDLILLDLMLPGLNGIEVCRRIRATKNTPIIMITARDSVLDRISGLDSGADDYISKPFQIEELLARMRAIFRRMESGSQSNHKLTYKDLEMDLEARIVKRENEIIELTKKEFDLLLLLMKNVNRVLTREVLLEEVWGYDALIETNIVDVYISYLRAKVDRPDQDSYIQTVRGSGYVLRK</sequence>
<dbReference type="Gene3D" id="6.10.250.690">
    <property type="match status" value="1"/>
</dbReference>
<dbReference type="Gene3D" id="3.40.50.2300">
    <property type="match status" value="1"/>
</dbReference>
<reference evidence="11" key="1">
    <citation type="submission" date="2015-07" db="EMBL/GenBank/DDBJ databases">
        <title>Genome sequencing project for genomic taxonomy and phylogenomics of Bacillus-like bacteria.</title>
        <authorList>
            <person name="Liu B."/>
            <person name="Wang J."/>
            <person name="Zhu Y."/>
            <person name="Liu G."/>
            <person name="Chen Q."/>
            <person name="Chen Z."/>
            <person name="Lan J."/>
            <person name="Che J."/>
            <person name="Ge C."/>
            <person name="Shi H."/>
            <person name="Pan Z."/>
            <person name="Liu X."/>
        </authorList>
    </citation>
    <scope>NUCLEOTIDE SEQUENCE [LARGE SCALE GENOMIC DNA]</scope>
    <source>
        <strain evidence="11">FJAT-27997</strain>
    </source>
</reference>
<keyword evidence="11" id="KW-1185">Reference proteome</keyword>
<name>A0A0K9GXL2_9BACI</name>
<dbReference type="Pfam" id="PF00486">
    <property type="entry name" value="Trans_reg_C"/>
    <property type="match status" value="1"/>
</dbReference>
<dbReference type="EMBL" id="LFZW01000001">
    <property type="protein sequence ID" value="KMY51370.1"/>
    <property type="molecule type" value="Genomic_DNA"/>
</dbReference>
<dbReference type="AlphaFoldDB" id="A0A0K9GXL2"/>
<dbReference type="Proteomes" id="UP000037146">
    <property type="component" value="Unassembled WGS sequence"/>
</dbReference>
<dbReference type="GO" id="GO:0000156">
    <property type="term" value="F:phosphorelay response regulator activity"/>
    <property type="evidence" value="ECO:0007669"/>
    <property type="project" value="TreeGrafter"/>
</dbReference>
<evidence type="ECO:0000256" key="1">
    <source>
        <dbReference type="ARBA" id="ARBA00022553"/>
    </source>
</evidence>
<evidence type="ECO:0000256" key="3">
    <source>
        <dbReference type="ARBA" id="ARBA00023015"/>
    </source>
</evidence>
<evidence type="ECO:0000256" key="4">
    <source>
        <dbReference type="ARBA" id="ARBA00023125"/>
    </source>
</evidence>
<evidence type="ECO:0000256" key="6">
    <source>
        <dbReference type="PROSITE-ProRule" id="PRU00169"/>
    </source>
</evidence>
<gene>
    <name evidence="10" type="ORF">AC625_18980</name>
</gene>
<organism evidence="10 11">
    <name type="scientific">Peribacillus loiseleuriae</name>
    <dbReference type="NCBI Taxonomy" id="1679170"/>
    <lineage>
        <taxon>Bacteria</taxon>
        <taxon>Bacillati</taxon>
        <taxon>Bacillota</taxon>
        <taxon>Bacilli</taxon>
        <taxon>Bacillales</taxon>
        <taxon>Bacillaceae</taxon>
        <taxon>Peribacillus</taxon>
    </lineage>
</organism>
<keyword evidence="3" id="KW-0805">Transcription regulation</keyword>
<dbReference type="InterPro" id="IPR011006">
    <property type="entry name" value="CheY-like_superfamily"/>
</dbReference>
<dbReference type="PROSITE" id="PS51755">
    <property type="entry name" value="OMPR_PHOB"/>
    <property type="match status" value="1"/>
</dbReference>
<dbReference type="STRING" id="1679170.AC625_18980"/>
<keyword evidence="1 6" id="KW-0597">Phosphoprotein</keyword>
<dbReference type="Gene3D" id="1.10.10.10">
    <property type="entry name" value="Winged helix-like DNA-binding domain superfamily/Winged helix DNA-binding domain"/>
    <property type="match status" value="1"/>
</dbReference>
<dbReference type="Pfam" id="PF00072">
    <property type="entry name" value="Response_reg"/>
    <property type="match status" value="1"/>
</dbReference>
<dbReference type="CDD" id="cd00383">
    <property type="entry name" value="trans_reg_C"/>
    <property type="match status" value="1"/>
</dbReference>
<dbReference type="SMART" id="SM00448">
    <property type="entry name" value="REC"/>
    <property type="match status" value="1"/>
</dbReference>
<dbReference type="InterPro" id="IPR001867">
    <property type="entry name" value="OmpR/PhoB-type_DNA-bd"/>
</dbReference>
<evidence type="ECO:0000313" key="11">
    <source>
        <dbReference type="Proteomes" id="UP000037146"/>
    </source>
</evidence>
<dbReference type="PATRIC" id="fig|1679170.3.peg.4298"/>
<evidence type="ECO:0000259" key="9">
    <source>
        <dbReference type="PROSITE" id="PS51755"/>
    </source>
</evidence>
<dbReference type="SMART" id="SM00862">
    <property type="entry name" value="Trans_reg_C"/>
    <property type="match status" value="1"/>
</dbReference>
<dbReference type="GO" id="GO:0000976">
    <property type="term" value="F:transcription cis-regulatory region binding"/>
    <property type="evidence" value="ECO:0007669"/>
    <property type="project" value="TreeGrafter"/>
</dbReference>
<evidence type="ECO:0000259" key="8">
    <source>
        <dbReference type="PROSITE" id="PS50110"/>
    </source>
</evidence>
<dbReference type="RefSeq" id="WP_049682716.1">
    <property type="nucleotide sequence ID" value="NZ_LFZW01000001.1"/>
</dbReference>
<keyword evidence="2" id="KW-0902">Two-component regulatory system</keyword>
<dbReference type="FunFam" id="3.40.50.2300:FF:000001">
    <property type="entry name" value="DNA-binding response regulator PhoB"/>
    <property type="match status" value="1"/>
</dbReference>
<dbReference type="InterPro" id="IPR039420">
    <property type="entry name" value="WalR-like"/>
</dbReference>
<dbReference type="OrthoDB" id="9790442at2"/>
<feature type="modified residue" description="4-aspartylphosphate" evidence="6">
    <location>
        <position position="52"/>
    </location>
</feature>
<keyword evidence="4 7" id="KW-0238">DNA-binding</keyword>
<protein>
    <submittedName>
        <fullName evidence="10">PhoB family transcriptional regulator</fullName>
    </submittedName>
</protein>
<evidence type="ECO:0000256" key="2">
    <source>
        <dbReference type="ARBA" id="ARBA00023012"/>
    </source>
</evidence>
<accession>A0A0K9GXL2</accession>
<evidence type="ECO:0000313" key="10">
    <source>
        <dbReference type="EMBL" id="KMY51370.1"/>
    </source>
</evidence>
<dbReference type="GO" id="GO:0005829">
    <property type="term" value="C:cytosol"/>
    <property type="evidence" value="ECO:0007669"/>
    <property type="project" value="TreeGrafter"/>
</dbReference>
<evidence type="ECO:0000256" key="7">
    <source>
        <dbReference type="PROSITE-ProRule" id="PRU01091"/>
    </source>
</evidence>
<keyword evidence="5" id="KW-0804">Transcription</keyword>
<dbReference type="InterPro" id="IPR036388">
    <property type="entry name" value="WH-like_DNA-bd_sf"/>
</dbReference>
<feature type="domain" description="OmpR/PhoB-type" evidence="9">
    <location>
        <begin position="126"/>
        <end position="224"/>
    </location>
</feature>
<proteinExistence type="predicted"/>
<comment type="caution">
    <text evidence="10">The sequence shown here is derived from an EMBL/GenBank/DDBJ whole genome shotgun (WGS) entry which is preliminary data.</text>
</comment>
<dbReference type="InterPro" id="IPR001789">
    <property type="entry name" value="Sig_transdc_resp-reg_receiver"/>
</dbReference>